<reference evidence="2 3" key="1">
    <citation type="journal article" date="2019" name="Int. J. Syst. Evol. Microbiol.">
        <title>The Global Catalogue of Microorganisms (GCM) 10K type strain sequencing project: providing services to taxonomists for standard genome sequencing and annotation.</title>
        <authorList>
            <consortium name="The Broad Institute Genomics Platform"/>
            <consortium name="The Broad Institute Genome Sequencing Center for Infectious Disease"/>
            <person name="Wu L."/>
            <person name="Ma J."/>
        </authorList>
    </citation>
    <scope>NUCLEOTIDE SEQUENCE [LARGE SCALE GENOMIC DNA]</scope>
    <source>
        <strain evidence="2 3">JCM 14588</strain>
    </source>
</reference>
<dbReference type="EMBL" id="BAAANV010000034">
    <property type="protein sequence ID" value="GAA1541333.1"/>
    <property type="molecule type" value="Genomic_DNA"/>
</dbReference>
<gene>
    <name evidence="2" type="ORF">GCM10009762_13500</name>
</gene>
<evidence type="ECO:0000313" key="3">
    <source>
        <dbReference type="Proteomes" id="UP001501288"/>
    </source>
</evidence>
<name>A0ABN2BKE3_9MICO</name>
<proteinExistence type="predicted"/>
<sequence length="75" mass="8160">MGLHPTNGPSRDCCSADRTRGALPAGTSGPVVRGYKQRSSRLPLGTDTFTELMFHWPLLAASHYAAGYNRWNLLG</sequence>
<accession>A0ABN2BKE3</accession>
<evidence type="ECO:0000313" key="2">
    <source>
        <dbReference type="EMBL" id="GAA1541333.1"/>
    </source>
</evidence>
<comment type="caution">
    <text evidence="2">The sequence shown here is derived from an EMBL/GenBank/DDBJ whole genome shotgun (WGS) entry which is preliminary data.</text>
</comment>
<dbReference type="Proteomes" id="UP001501288">
    <property type="component" value="Unassembled WGS sequence"/>
</dbReference>
<protein>
    <submittedName>
        <fullName evidence="2">Uncharacterized protein</fullName>
    </submittedName>
</protein>
<keyword evidence="3" id="KW-1185">Reference proteome</keyword>
<evidence type="ECO:0000256" key="1">
    <source>
        <dbReference type="SAM" id="MobiDB-lite"/>
    </source>
</evidence>
<feature type="region of interest" description="Disordered" evidence="1">
    <location>
        <begin position="1"/>
        <end position="34"/>
    </location>
</feature>
<organism evidence="2 3">
    <name type="scientific">Dermacoccus barathri</name>
    <dbReference type="NCBI Taxonomy" id="322601"/>
    <lineage>
        <taxon>Bacteria</taxon>
        <taxon>Bacillati</taxon>
        <taxon>Actinomycetota</taxon>
        <taxon>Actinomycetes</taxon>
        <taxon>Micrococcales</taxon>
        <taxon>Dermacoccaceae</taxon>
        <taxon>Dermacoccus</taxon>
    </lineage>
</organism>